<dbReference type="PANTHER" id="PTHR14187">
    <property type="entry name" value="ALPHA KINASE/ELONGATION FACTOR 2 KINASE"/>
    <property type="match status" value="1"/>
</dbReference>
<sequence length="567" mass="63749">MKAARPYKGTRRKLLLAFDVGTTYSGISYSILDPGQLPEIKPVTRFPAQEYISGASKIPTIVYYDNEGAVKAVGAEAVSESAIQSAEEEGWSKAEWFKLHLLPKPHTASNLSQSIPPIPPNKSVVQVLADFLRYLYACASSYIQETHPNGAALWDQVQSQGGVEFVFSHPNGWEGFQRQQMREAAVMAGLVPDANAAQERAMFVSEGEASLHYAVYNGLPLGALQEICAPQCHLHGSVSVNLHARTFLKERLSSSAFLDDLDHIVSCFDKTTKLRFKNPQEPQYIKFGSTRDNDRECGVRIGQMKLAGSEVASFFTPSVQCIVNAVLEQRRTAHRPVSHVILVGGFSGSDYLFEQVSQALHAKSFSVVRPDNHVSKAVSDGAISFYLDHFVRTRVSKFAYGQFCTLRFNPMDPEHRCRMNETFTAYSGERRIRGYFDIILAKNTQVSETKEFKEEYCQKSKSRDFFKRITYSIQCYRGRDPVPRWKDTDPSMYAPLCTIEMDFSHLTLLPHSTLDRNGVQDAYYQVEYAIILSFGLTELKAQVAWMENGEERRSPAKIVYEPDITVG</sequence>
<dbReference type="CDD" id="cd10170">
    <property type="entry name" value="ASKHA_NBD_HSP70"/>
    <property type="match status" value="1"/>
</dbReference>
<dbReference type="AlphaFoldDB" id="A0A4Y7SMI4"/>
<organism evidence="1 2">
    <name type="scientific">Coprinellus micaceus</name>
    <name type="common">Glistening ink-cap mushroom</name>
    <name type="synonym">Coprinus micaceus</name>
    <dbReference type="NCBI Taxonomy" id="71717"/>
    <lineage>
        <taxon>Eukaryota</taxon>
        <taxon>Fungi</taxon>
        <taxon>Dikarya</taxon>
        <taxon>Basidiomycota</taxon>
        <taxon>Agaricomycotina</taxon>
        <taxon>Agaricomycetes</taxon>
        <taxon>Agaricomycetidae</taxon>
        <taxon>Agaricales</taxon>
        <taxon>Agaricineae</taxon>
        <taxon>Psathyrellaceae</taxon>
        <taxon>Coprinellus</taxon>
    </lineage>
</organism>
<dbReference type="PANTHER" id="PTHR14187:SF5">
    <property type="entry name" value="HEAT SHOCK 70 KDA PROTEIN 12A"/>
    <property type="match status" value="1"/>
</dbReference>
<evidence type="ECO:0000313" key="2">
    <source>
        <dbReference type="Proteomes" id="UP000298030"/>
    </source>
</evidence>
<proteinExistence type="predicted"/>
<accession>A0A4Y7SMI4</accession>
<dbReference type="SUPFAM" id="SSF53067">
    <property type="entry name" value="Actin-like ATPase domain"/>
    <property type="match status" value="2"/>
</dbReference>
<dbReference type="Gene3D" id="3.30.420.40">
    <property type="match status" value="1"/>
</dbReference>
<evidence type="ECO:0008006" key="3">
    <source>
        <dbReference type="Google" id="ProtNLM"/>
    </source>
</evidence>
<dbReference type="Proteomes" id="UP000298030">
    <property type="component" value="Unassembled WGS sequence"/>
</dbReference>
<protein>
    <recommendedName>
        <fullName evidence="3">Actin-like ATPase domain-containing protein</fullName>
    </recommendedName>
</protein>
<name>A0A4Y7SMI4_COPMI</name>
<keyword evidence="2" id="KW-1185">Reference proteome</keyword>
<dbReference type="OrthoDB" id="2963168at2759"/>
<gene>
    <name evidence="1" type="ORF">FA13DRAFT_1757291</name>
</gene>
<reference evidence="1 2" key="1">
    <citation type="journal article" date="2019" name="Nat. Ecol. Evol.">
        <title>Megaphylogeny resolves global patterns of mushroom evolution.</title>
        <authorList>
            <person name="Varga T."/>
            <person name="Krizsan K."/>
            <person name="Foldi C."/>
            <person name="Dima B."/>
            <person name="Sanchez-Garcia M."/>
            <person name="Sanchez-Ramirez S."/>
            <person name="Szollosi G.J."/>
            <person name="Szarkandi J.G."/>
            <person name="Papp V."/>
            <person name="Albert L."/>
            <person name="Andreopoulos W."/>
            <person name="Angelini C."/>
            <person name="Antonin V."/>
            <person name="Barry K.W."/>
            <person name="Bougher N.L."/>
            <person name="Buchanan P."/>
            <person name="Buyck B."/>
            <person name="Bense V."/>
            <person name="Catcheside P."/>
            <person name="Chovatia M."/>
            <person name="Cooper J."/>
            <person name="Damon W."/>
            <person name="Desjardin D."/>
            <person name="Finy P."/>
            <person name="Geml J."/>
            <person name="Haridas S."/>
            <person name="Hughes K."/>
            <person name="Justo A."/>
            <person name="Karasinski D."/>
            <person name="Kautmanova I."/>
            <person name="Kiss B."/>
            <person name="Kocsube S."/>
            <person name="Kotiranta H."/>
            <person name="LaButti K.M."/>
            <person name="Lechner B.E."/>
            <person name="Liimatainen K."/>
            <person name="Lipzen A."/>
            <person name="Lukacs Z."/>
            <person name="Mihaltcheva S."/>
            <person name="Morgado L.N."/>
            <person name="Niskanen T."/>
            <person name="Noordeloos M.E."/>
            <person name="Ohm R.A."/>
            <person name="Ortiz-Santana B."/>
            <person name="Ovrebo C."/>
            <person name="Racz N."/>
            <person name="Riley R."/>
            <person name="Savchenko A."/>
            <person name="Shiryaev A."/>
            <person name="Soop K."/>
            <person name="Spirin V."/>
            <person name="Szebenyi C."/>
            <person name="Tomsovsky M."/>
            <person name="Tulloss R.E."/>
            <person name="Uehling J."/>
            <person name="Grigoriev I.V."/>
            <person name="Vagvolgyi C."/>
            <person name="Papp T."/>
            <person name="Martin F.M."/>
            <person name="Miettinen O."/>
            <person name="Hibbett D.S."/>
            <person name="Nagy L.G."/>
        </authorList>
    </citation>
    <scope>NUCLEOTIDE SEQUENCE [LARGE SCALE GENOMIC DNA]</scope>
    <source>
        <strain evidence="1 2">FP101781</strain>
    </source>
</reference>
<comment type="caution">
    <text evidence="1">The sequence shown here is derived from an EMBL/GenBank/DDBJ whole genome shotgun (WGS) entry which is preliminary data.</text>
</comment>
<dbReference type="STRING" id="71717.A0A4Y7SMI4"/>
<dbReference type="EMBL" id="QPFP01000091">
    <property type="protein sequence ID" value="TEB22469.1"/>
    <property type="molecule type" value="Genomic_DNA"/>
</dbReference>
<dbReference type="InterPro" id="IPR043129">
    <property type="entry name" value="ATPase_NBD"/>
</dbReference>
<evidence type="ECO:0000313" key="1">
    <source>
        <dbReference type="EMBL" id="TEB22469.1"/>
    </source>
</evidence>